<dbReference type="Pfam" id="PF13188">
    <property type="entry name" value="PAS_8"/>
    <property type="match status" value="1"/>
</dbReference>
<dbReference type="SMART" id="SM00267">
    <property type="entry name" value="GGDEF"/>
    <property type="match status" value="1"/>
</dbReference>
<reference evidence="4" key="1">
    <citation type="journal article" date="2019" name="Int. J. Syst. Evol. Microbiol.">
        <title>The Global Catalogue of Microorganisms (GCM) 10K type strain sequencing project: providing services to taxonomists for standard genome sequencing and annotation.</title>
        <authorList>
            <consortium name="The Broad Institute Genomics Platform"/>
            <consortium name="The Broad Institute Genome Sequencing Center for Infectious Disease"/>
            <person name="Wu L."/>
            <person name="Ma J."/>
        </authorList>
    </citation>
    <scope>NUCLEOTIDE SEQUENCE [LARGE SCALE GENOMIC DNA]</scope>
    <source>
        <strain evidence="4">JCM 31405</strain>
    </source>
</reference>
<dbReference type="SUPFAM" id="SSF55073">
    <property type="entry name" value="Nucleotide cyclase"/>
    <property type="match status" value="1"/>
</dbReference>
<dbReference type="SUPFAM" id="SSF55781">
    <property type="entry name" value="GAF domain-like"/>
    <property type="match status" value="1"/>
</dbReference>
<dbReference type="InterPro" id="IPR052155">
    <property type="entry name" value="Biofilm_reg_signaling"/>
</dbReference>
<dbReference type="InterPro" id="IPR043128">
    <property type="entry name" value="Rev_trsase/Diguanyl_cyclase"/>
</dbReference>
<dbReference type="InterPro" id="IPR029787">
    <property type="entry name" value="Nucleotide_cyclase"/>
</dbReference>
<dbReference type="Gene3D" id="3.30.70.270">
    <property type="match status" value="1"/>
</dbReference>
<evidence type="ECO:0000259" key="1">
    <source>
        <dbReference type="PROSITE" id="PS50883"/>
    </source>
</evidence>
<dbReference type="Gene3D" id="3.30.450.20">
    <property type="entry name" value="PAS domain"/>
    <property type="match status" value="2"/>
</dbReference>
<dbReference type="CDD" id="cd01949">
    <property type="entry name" value="GGDEF"/>
    <property type="match status" value="1"/>
</dbReference>
<proteinExistence type="predicted"/>
<dbReference type="CDD" id="cd01948">
    <property type="entry name" value="EAL"/>
    <property type="match status" value="1"/>
</dbReference>
<gene>
    <name evidence="3" type="ORF">GCM10008960_18640</name>
</gene>
<dbReference type="Pfam" id="PF00990">
    <property type="entry name" value="GGDEF"/>
    <property type="match status" value="1"/>
</dbReference>
<dbReference type="InterPro" id="IPR013656">
    <property type="entry name" value="PAS_4"/>
</dbReference>
<dbReference type="SUPFAM" id="SSF55785">
    <property type="entry name" value="PYP-like sensor domain (PAS domain)"/>
    <property type="match status" value="1"/>
</dbReference>
<dbReference type="InterPro" id="IPR035919">
    <property type="entry name" value="EAL_sf"/>
</dbReference>
<dbReference type="InterPro" id="IPR000014">
    <property type="entry name" value="PAS"/>
</dbReference>
<dbReference type="InterPro" id="IPR035965">
    <property type="entry name" value="PAS-like_dom_sf"/>
</dbReference>
<evidence type="ECO:0000313" key="3">
    <source>
        <dbReference type="EMBL" id="GGR91967.1"/>
    </source>
</evidence>
<accession>A0ABQ2S356</accession>
<sequence length="953" mass="103915">MSPSPESQAWPVATGDLLAALILDSRTHTVLGCTDSMSQFLNVPLIPGQPVPAGLLRGHPGDSLPAQVTLHGRRGPLPCQVTPVGGWPHASLLCPDHQLSRSVLDHIPLDVAVLNASGQYLYVNEAAIRDPQVRRGIIGLTDREYMTWRGHPLDRAAERERLFQQAASSGAVVEFTEVYPGETAPQYLKRTYRPVFDQTGALQMMVGFGEDRSGGHELAEQMSLLRTMVDTSVDPLLVLNAQPGPGHLRVKYTNPAMLDLLRQHGLDTLPDAPMPEWPMAEGNGMNILALLAQLAQLPLGSTYRDVLFLPEAQQWLEVHVNAILDLAGARTHWAISLRDVTTQRRTELWQERVARAHGLALSGATLSASLGPLLQEVDHWEVGWQIGAVIASEPPLVVGQLPGDLQQLLSHLPPGTLDCHWRDLDPQQSAGAVSIPDLQASAAGAPLHRLLRPLTRSLIELPLYGQDGQLLGAFMAVHAAPHAWAASVAETLHTLSTTGAILAEQHLTRERLERLAYHDPLTRLLNRAALTDRAVTALRQPSALALGLMDLNRFRFLNDGFGHPVGDQLLRELARRLRALADRHALLALARMGGDEFGLLARPEQIERITADLQAVFEQPFEVHGAPLLLEASMGWSVAPGTAQDAPTLLQQADAALYEAKRSQRFSQRYTPAPPAPIPTVTMESALRESLRDHHFRLVYQPQVHLSSGVLVGAEALLRWTHPALGPVMPDQFIPVAELAGLMPRLGEWVMHAACQEAARWSNTHLTVSVNVSSRQLSDSAFSDRVRQALSSSALHPQRLVLEVTESGLIDNPTRVREVLQDLRTLGVRVSMDDFGTGYSSLFTLRSLPVDELKIDRAFVRDLGQDTQAGRESHAIVCASVLMARALHIELLAEGVETAGQADALREAGCDLGQGWLYARALEPAEFDRFEQGWPARLIAPRAGAPVSGSLSG</sequence>
<dbReference type="SUPFAM" id="SSF141868">
    <property type="entry name" value="EAL domain-like"/>
    <property type="match status" value="1"/>
</dbReference>
<protein>
    <recommendedName>
        <fullName evidence="5">EAL domain-containing protein</fullName>
    </recommendedName>
</protein>
<dbReference type="Pfam" id="PF00563">
    <property type="entry name" value="EAL"/>
    <property type="match status" value="1"/>
</dbReference>
<feature type="domain" description="EAL" evidence="1">
    <location>
        <begin position="680"/>
        <end position="935"/>
    </location>
</feature>
<organism evidence="3 4">
    <name type="scientific">Deinococcus sedimenti</name>
    <dbReference type="NCBI Taxonomy" id="1867090"/>
    <lineage>
        <taxon>Bacteria</taxon>
        <taxon>Thermotogati</taxon>
        <taxon>Deinococcota</taxon>
        <taxon>Deinococci</taxon>
        <taxon>Deinococcales</taxon>
        <taxon>Deinococcaceae</taxon>
        <taxon>Deinococcus</taxon>
    </lineage>
</organism>
<dbReference type="SMART" id="SM00052">
    <property type="entry name" value="EAL"/>
    <property type="match status" value="1"/>
</dbReference>
<dbReference type="InterPro" id="IPR029016">
    <property type="entry name" value="GAF-like_dom_sf"/>
</dbReference>
<dbReference type="InterPro" id="IPR001633">
    <property type="entry name" value="EAL_dom"/>
</dbReference>
<dbReference type="InterPro" id="IPR000160">
    <property type="entry name" value="GGDEF_dom"/>
</dbReference>
<dbReference type="EMBL" id="BMQN01000003">
    <property type="protein sequence ID" value="GGR91967.1"/>
    <property type="molecule type" value="Genomic_DNA"/>
</dbReference>
<dbReference type="PANTHER" id="PTHR44757">
    <property type="entry name" value="DIGUANYLATE CYCLASE DGCP"/>
    <property type="match status" value="1"/>
</dbReference>
<dbReference type="RefSeq" id="WP_189072900.1">
    <property type="nucleotide sequence ID" value="NZ_BMQN01000003.1"/>
</dbReference>
<dbReference type="Gene3D" id="3.30.450.40">
    <property type="match status" value="1"/>
</dbReference>
<comment type="caution">
    <text evidence="3">The sequence shown here is derived from an EMBL/GenBank/DDBJ whole genome shotgun (WGS) entry which is preliminary data.</text>
</comment>
<evidence type="ECO:0000259" key="2">
    <source>
        <dbReference type="PROSITE" id="PS50887"/>
    </source>
</evidence>
<keyword evidence="4" id="KW-1185">Reference proteome</keyword>
<dbReference type="PROSITE" id="PS50883">
    <property type="entry name" value="EAL"/>
    <property type="match status" value="1"/>
</dbReference>
<dbReference type="Gene3D" id="3.20.20.450">
    <property type="entry name" value="EAL domain"/>
    <property type="match status" value="1"/>
</dbReference>
<dbReference type="PANTHER" id="PTHR44757:SF2">
    <property type="entry name" value="BIOFILM ARCHITECTURE MAINTENANCE PROTEIN MBAA"/>
    <property type="match status" value="1"/>
</dbReference>
<evidence type="ECO:0000313" key="4">
    <source>
        <dbReference type="Proteomes" id="UP000644548"/>
    </source>
</evidence>
<name>A0ABQ2S356_9DEIO</name>
<dbReference type="Proteomes" id="UP000644548">
    <property type="component" value="Unassembled WGS sequence"/>
</dbReference>
<dbReference type="NCBIfam" id="TIGR00254">
    <property type="entry name" value="GGDEF"/>
    <property type="match status" value="1"/>
</dbReference>
<feature type="domain" description="GGDEF" evidence="2">
    <location>
        <begin position="542"/>
        <end position="673"/>
    </location>
</feature>
<dbReference type="PROSITE" id="PS50887">
    <property type="entry name" value="GGDEF"/>
    <property type="match status" value="1"/>
</dbReference>
<dbReference type="Pfam" id="PF08448">
    <property type="entry name" value="PAS_4"/>
    <property type="match status" value="1"/>
</dbReference>
<evidence type="ECO:0008006" key="5">
    <source>
        <dbReference type="Google" id="ProtNLM"/>
    </source>
</evidence>